<feature type="compositionally biased region" description="Pro residues" evidence="1">
    <location>
        <begin position="1"/>
        <end position="11"/>
    </location>
</feature>
<sequence>MLQRPSPPPAPEGGEVSRRREAAAARRTWRRAWRGWSRRRGRRPAS</sequence>
<evidence type="ECO:0000313" key="2">
    <source>
        <dbReference type="EMBL" id="JAE35617.1"/>
    </source>
</evidence>
<feature type="compositionally biased region" description="Basic and acidic residues" evidence="1">
    <location>
        <begin position="15"/>
        <end position="24"/>
    </location>
</feature>
<name>A0A0A9HFX8_ARUDO</name>
<reference evidence="2" key="1">
    <citation type="submission" date="2014-09" db="EMBL/GenBank/DDBJ databases">
        <authorList>
            <person name="Magalhaes I.L.F."/>
            <person name="Oliveira U."/>
            <person name="Santos F.R."/>
            <person name="Vidigal T.H.D.A."/>
            <person name="Brescovit A.D."/>
            <person name="Santos A.J."/>
        </authorList>
    </citation>
    <scope>NUCLEOTIDE SEQUENCE</scope>
    <source>
        <tissue evidence="2">Shoot tissue taken approximately 20 cm above the soil surface</tissue>
    </source>
</reference>
<accession>A0A0A9HFX8</accession>
<dbReference type="AlphaFoldDB" id="A0A0A9HFX8"/>
<proteinExistence type="predicted"/>
<feature type="region of interest" description="Disordered" evidence="1">
    <location>
        <begin position="1"/>
        <end position="24"/>
    </location>
</feature>
<evidence type="ECO:0000256" key="1">
    <source>
        <dbReference type="SAM" id="MobiDB-lite"/>
    </source>
</evidence>
<protein>
    <submittedName>
        <fullName evidence="2">Uncharacterized protein</fullName>
    </submittedName>
</protein>
<dbReference type="EMBL" id="GBRH01162279">
    <property type="protein sequence ID" value="JAE35617.1"/>
    <property type="molecule type" value="Transcribed_RNA"/>
</dbReference>
<organism evidence="2">
    <name type="scientific">Arundo donax</name>
    <name type="common">Giant reed</name>
    <name type="synonym">Donax arundinaceus</name>
    <dbReference type="NCBI Taxonomy" id="35708"/>
    <lineage>
        <taxon>Eukaryota</taxon>
        <taxon>Viridiplantae</taxon>
        <taxon>Streptophyta</taxon>
        <taxon>Embryophyta</taxon>
        <taxon>Tracheophyta</taxon>
        <taxon>Spermatophyta</taxon>
        <taxon>Magnoliopsida</taxon>
        <taxon>Liliopsida</taxon>
        <taxon>Poales</taxon>
        <taxon>Poaceae</taxon>
        <taxon>PACMAD clade</taxon>
        <taxon>Arundinoideae</taxon>
        <taxon>Arundineae</taxon>
        <taxon>Arundo</taxon>
    </lineage>
</organism>
<reference evidence="2" key="2">
    <citation type="journal article" date="2015" name="Data Brief">
        <title>Shoot transcriptome of the giant reed, Arundo donax.</title>
        <authorList>
            <person name="Barrero R.A."/>
            <person name="Guerrero F.D."/>
            <person name="Moolhuijzen P."/>
            <person name="Goolsby J.A."/>
            <person name="Tidwell J."/>
            <person name="Bellgard S.E."/>
            <person name="Bellgard M.I."/>
        </authorList>
    </citation>
    <scope>NUCLEOTIDE SEQUENCE</scope>
    <source>
        <tissue evidence="2">Shoot tissue taken approximately 20 cm above the soil surface</tissue>
    </source>
</reference>